<accession>A0A136A571</accession>
<comment type="caution">
    <text evidence="1">The sequence shown here is derived from an EMBL/GenBank/DDBJ whole genome shotgun (WGS) entry which is preliminary data.</text>
</comment>
<dbReference type="RefSeq" id="WP_235594677.1">
    <property type="nucleotide sequence ID" value="NZ_LSNE01000003.1"/>
</dbReference>
<dbReference type="SUPFAM" id="SSF51658">
    <property type="entry name" value="Xylose isomerase-like"/>
    <property type="match status" value="1"/>
</dbReference>
<dbReference type="AlphaFoldDB" id="A0A136A571"/>
<keyword evidence="1" id="KW-0413">Isomerase</keyword>
<reference evidence="2" key="1">
    <citation type="submission" date="2016-02" db="EMBL/GenBank/DDBJ databases">
        <authorList>
            <person name="Schultz-Johansen M."/>
            <person name="Glaring M.A."/>
            <person name="Bech P.K."/>
            <person name="Stougaard P."/>
        </authorList>
    </citation>
    <scope>NUCLEOTIDE SEQUENCE [LARGE SCALE GENOMIC DNA]</scope>
    <source>
        <strain evidence="2">S66</strain>
    </source>
</reference>
<keyword evidence="2" id="KW-1185">Reference proteome</keyword>
<dbReference type="Proteomes" id="UP000070299">
    <property type="component" value="Unassembled WGS sequence"/>
</dbReference>
<protein>
    <submittedName>
        <fullName evidence="1">Sugar phosphate isomerase</fullName>
    </submittedName>
</protein>
<dbReference type="InterPro" id="IPR050312">
    <property type="entry name" value="IolE/XylAMocC-like"/>
</dbReference>
<dbReference type="PROSITE" id="PS51257">
    <property type="entry name" value="PROKAR_LIPOPROTEIN"/>
    <property type="match status" value="1"/>
</dbReference>
<gene>
    <name evidence="1" type="ORF">AX660_10545</name>
</gene>
<dbReference type="Gene3D" id="3.20.20.150">
    <property type="entry name" value="Divalent-metal-dependent TIM barrel enzymes"/>
    <property type="match status" value="1"/>
</dbReference>
<dbReference type="InterPro" id="IPR036237">
    <property type="entry name" value="Xyl_isomerase-like_sf"/>
</dbReference>
<sequence>MYFAKTTLTKSFQALGLVFIAGMSVGCSEVEVAKTDVPQAQQAVVETPAAIEVAATDPQLSVQLWSVKDAMIEDFEGTLTKLAAMGFQGVEFAGIFGRFEKNPEGLKVFINSLGLKASGAHVHFDKFTPENFDSTVAFYQAIDCNYLIIPMDKRAFTLEGAKEVAADLAALQDKLAPFGMRAGYHNHKPEMLGDVGQTPWDVIGLGTNNQVILQQDVGWTEVAGKDPIDFIKAYPGRTITTHYKASAPEPGNSEDPIIGQDTSDWKALITANRTIGGTEWLVVEQESYPEGLTPMESVEASLKGLQQILSDMK</sequence>
<dbReference type="STRING" id="1799789.AX660_10545"/>
<dbReference type="PANTHER" id="PTHR12110:SF41">
    <property type="entry name" value="INOSOSE DEHYDRATASE"/>
    <property type="match status" value="1"/>
</dbReference>
<proteinExistence type="predicted"/>
<name>A0A136A571_9ALTE</name>
<organism evidence="1 2">
    <name type="scientific">Paraglaciecola hydrolytica</name>
    <dbReference type="NCBI Taxonomy" id="1799789"/>
    <lineage>
        <taxon>Bacteria</taxon>
        <taxon>Pseudomonadati</taxon>
        <taxon>Pseudomonadota</taxon>
        <taxon>Gammaproteobacteria</taxon>
        <taxon>Alteromonadales</taxon>
        <taxon>Alteromonadaceae</taxon>
        <taxon>Paraglaciecola</taxon>
    </lineage>
</organism>
<dbReference type="PANTHER" id="PTHR12110">
    <property type="entry name" value="HYDROXYPYRUVATE ISOMERASE"/>
    <property type="match status" value="1"/>
</dbReference>
<evidence type="ECO:0000313" key="2">
    <source>
        <dbReference type="Proteomes" id="UP000070299"/>
    </source>
</evidence>
<dbReference type="GO" id="GO:0016853">
    <property type="term" value="F:isomerase activity"/>
    <property type="evidence" value="ECO:0007669"/>
    <property type="project" value="UniProtKB-KW"/>
</dbReference>
<dbReference type="EMBL" id="LSNE01000003">
    <property type="protein sequence ID" value="KXI30398.1"/>
    <property type="molecule type" value="Genomic_DNA"/>
</dbReference>
<evidence type="ECO:0000313" key="1">
    <source>
        <dbReference type="EMBL" id="KXI30398.1"/>
    </source>
</evidence>